<dbReference type="PROSITE" id="PS50240">
    <property type="entry name" value="TRYPSIN_DOM"/>
    <property type="match status" value="1"/>
</dbReference>
<comment type="similarity">
    <text evidence="1">Belongs to the peptidase S1 family.</text>
</comment>
<dbReference type="Gene3D" id="2.130.10.130">
    <property type="entry name" value="Integrin alpha, N-terminal"/>
    <property type="match status" value="2"/>
</dbReference>
<proteinExistence type="inferred from homology"/>
<dbReference type="SMART" id="SM00020">
    <property type="entry name" value="Tryp_SPc"/>
    <property type="match status" value="1"/>
</dbReference>
<dbReference type="EMBL" id="CM001440">
    <property type="protein sequence ID" value="EHR61813.1"/>
    <property type="molecule type" value="Genomic_DNA"/>
</dbReference>
<dbReference type="PANTHER" id="PTHR24276">
    <property type="entry name" value="POLYSERASE-RELATED"/>
    <property type="match status" value="1"/>
</dbReference>
<dbReference type="Proteomes" id="UP000002791">
    <property type="component" value="Chromosome"/>
</dbReference>
<keyword evidence="7" id="KW-1185">Reference proteome</keyword>
<dbReference type="Pfam" id="PF13517">
    <property type="entry name" value="FG-GAP_3"/>
    <property type="match status" value="2"/>
</dbReference>
<dbReference type="PRINTS" id="PR00722">
    <property type="entry name" value="CHYMOTRYPSIN"/>
</dbReference>
<evidence type="ECO:0000259" key="5">
    <source>
        <dbReference type="PROSITE" id="PS50240"/>
    </source>
</evidence>
<dbReference type="InterPro" id="IPR036116">
    <property type="entry name" value="FN3_sf"/>
</dbReference>
<dbReference type="InterPro" id="IPR013783">
    <property type="entry name" value="Ig-like_fold"/>
</dbReference>
<dbReference type="eggNOG" id="COG5640">
    <property type="taxonomic scope" value="Bacteria"/>
</dbReference>
<dbReference type="SUPFAM" id="SSF69318">
    <property type="entry name" value="Integrin alpha N-terminal domain"/>
    <property type="match status" value="1"/>
</dbReference>
<evidence type="ECO:0000313" key="6">
    <source>
        <dbReference type="EMBL" id="EHR61813.1"/>
    </source>
</evidence>
<feature type="chain" id="PRO_5039162784" evidence="4">
    <location>
        <begin position="27"/>
        <end position="596"/>
    </location>
</feature>
<dbReference type="InterPro" id="IPR009003">
    <property type="entry name" value="Peptidase_S1_PA"/>
</dbReference>
<dbReference type="InterPro" id="IPR028994">
    <property type="entry name" value="Integrin_alpha_N"/>
</dbReference>
<protein>
    <submittedName>
        <fullName evidence="6">FG-GAP repeat protein</fullName>
    </submittedName>
</protein>
<evidence type="ECO:0000256" key="4">
    <source>
        <dbReference type="SAM" id="SignalP"/>
    </source>
</evidence>
<dbReference type="SUPFAM" id="SSF49265">
    <property type="entry name" value="Fibronectin type III"/>
    <property type="match status" value="1"/>
</dbReference>
<name>H5XJ37_9PSEU</name>
<dbReference type="AlphaFoldDB" id="H5XJ37"/>
<dbReference type="InterPro" id="IPR050430">
    <property type="entry name" value="Peptidase_S1"/>
</dbReference>
<feature type="domain" description="Peptidase S1" evidence="5">
    <location>
        <begin position="32"/>
        <end position="240"/>
    </location>
</feature>
<dbReference type="eggNOG" id="COG1404">
    <property type="taxonomic scope" value="Bacteria"/>
</dbReference>
<organism evidence="6 7">
    <name type="scientific">Saccharomonospora cyanea NA-134</name>
    <dbReference type="NCBI Taxonomy" id="882082"/>
    <lineage>
        <taxon>Bacteria</taxon>
        <taxon>Bacillati</taxon>
        <taxon>Actinomycetota</taxon>
        <taxon>Actinomycetes</taxon>
        <taxon>Pseudonocardiales</taxon>
        <taxon>Pseudonocardiaceae</taxon>
        <taxon>Saccharomonospora</taxon>
    </lineage>
</organism>
<dbReference type="Gene3D" id="2.40.10.10">
    <property type="entry name" value="Trypsin-like serine proteases"/>
    <property type="match status" value="1"/>
</dbReference>
<dbReference type="InterPro" id="IPR001314">
    <property type="entry name" value="Peptidase_S1A"/>
</dbReference>
<keyword evidence="3" id="KW-1015">Disulfide bond</keyword>
<dbReference type="GO" id="GO:0006508">
    <property type="term" value="P:proteolysis"/>
    <property type="evidence" value="ECO:0007669"/>
    <property type="project" value="InterPro"/>
</dbReference>
<gene>
    <name evidence="6" type="ORF">SaccyDRAFT_2970</name>
</gene>
<dbReference type="OrthoDB" id="9815928at2"/>
<evidence type="ECO:0000256" key="3">
    <source>
        <dbReference type="ARBA" id="ARBA00023157"/>
    </source>
</evidence>
<dbReference type="GO" id="GO:0004252">
    <property type="term" value="F:serine-type endopeptidase activity"/>
    <property type="evidence" value="ECO:0007669"/>
    <property type="project" value="InterPro"/>
</dbReference>
<dbReference type="STRING" id="882082.SaccyDRAFT_2970"/>
<reference evidence="6 7" key="1">
    <citation type="submission" date="2011-11" db="EMBL/GenBank/DDBJ databases">
        <title>The Noncontiguous Finished sequence of Saccharomonospora cyanea NA-134.</title>
        <authorList>
            <consortium name="US DOE Joint Genome Institute"/>
            <person name="Lucas S."/>
            <person name="Han J."/>
            <person name="Lapidus A."/>
            <person name="Cheng J.-F."/>
            <person name="Goodwin L."/>
            <person name="Pitluck S."/>
            <person name="Peters L."/>
            <person name="Ovchinnikova G."/>
            <person name="Lu M."/>
            <person name="Detter J.C."/>
            <person name="Han C."/>
            <person name="Tapia R."/>
            <person name="Land M."/>
            <person name="Hauser L."/>
            <person name="Kyrpides N."/>
            <person name="Ivanova N."/>
            <person name="Pagani I."/>
            <person name="Brambilla E.-M."/>
            <person name="Klenk H.-P."/>
            <person name="Woyke T."/>
        </authorList>
    </citation>
    <scope>NUCLEOTIDE SEQUENCE [LARGE SCALE GENOMIC DNA]</scope>
    <source>
        <strain evidence="6 7">NA-134</strain>
    </source>
</reference>
<evidence type="ECO:0000256" key="1">
    <source>
        <dbReference type="ARBA" id="ARBA00007664"/>
    </source>
</evidence>
<dbReference type="HOGENOM" id="CLU_029441_0_0_11"/>
<feature type="signal peptide" evidence="4">
    <location>
        <begin position="1"/>
        <end position="26"/>
    </location>
</feature>
<evidence type="ECO:0000313" key="7">
    <source>
        <dbReference type="Proteomes" id="UP000002791"/>
    </source>
</evidence>
<dbReference type="Pfam" id="PF01839">
    <property type="entry name" value="FG-GAP"/>
    <property type="match status" value="1"/>
</dbReference>
<sequence>MKHPVRRRLRPLVAIMATAVSATVCAAPAQAISGGTPTDIDGQPFLVKIDIGSTASCSGALIAPRWIATSAACFAEIPSQPEIPAPGAPHSETTAMVNGKSITVDRIVPREDRDLVLAHLRSPVTGVAPLKIAAVAPAPSDTVQISGYGRTAEEWIPRQSHTGDFAVQAVDSSMLSLQGTTEETSVCKGDAGGPVLRGGELVAVAGGSHQAGCVGEVTEQRGAVAARVDDLAKWITSQVVDLKATPATKNAINLTWDTPDPSLTYRVYGAQSEHVAIAPENLLAETTESHFVHGSLPSGQPWSYRVALIDQSGTQVAISFTAHAESPTSTVTDFNGDGLDDIATFSGGRATVALSDGEQFGSPQRWHDFLGGAEGTRVLAGDVNGDSLDDAVIFTRGNYGYVAVALSTGSSFGATRLWNGQFAGGTRAPSLGDFNGDGKDDIASFGGNGDGIVWVSLSDGEQFLHPNQQWHSSFALPGETPVVGDFNDDGLDDIASFLGGTEGKVYVSLSTGTTFTETAELWHDRFGRSPEWAGAADINGDGKSDAVTYTRGDNANVWTATSDGTAFGPSTQWHDNFAAGDAHHVPSSRPSLSTWP</sequence>
<dbReference type="GO" id="GO:0005975">
    <property type="term" value="P:carbohydrate metabolic process"/>
    <property type="evidence" value="ECO:0007669"/>
    <property type="project" value="UniProtKB-ARBA"/>
</dbReference>
<dbReference type="SUPFAM" id="SSF50494">
    <property type="entry name" value="Trypsin-like serine proteases"/>
    <property type="match status" value="1"/>
</dbReference>
<evidence type="ECO:0000256" key="2">
    <source>
        <dbReference type="ARBA" id="ARBA00022729"/>
    </source>
</evidence>
<dbReference type="PANTHER" id="PTHR24276:SF91">
    <property type="entry name" value="AT26814P-RELATED"/>
    <property type="match status" value="1"/>
</dbReference>
<dbReference type="Pfam" id="PF00089">
    <property type="entry name" value="Trypsin"/>
    <property type="match status" value="1"/>
</dbReference>
<dbReference type="Gene3D" id="2.60.40.10">
    <property type="entry name" value="Immunoglobulins"/>
    <property type="match status" value="1"/>
</dbReference>
<keyword evidence="2 4" id="KW-0732">Signal</keyword>
<dbReference type="InterPro" id="IPR013517">
    <property type="entry name" value="FG-GAP"/>
</dbReference>
<dbReference type="InterPro" id="IPR043504">
    <property type="entry name" value="Peptidase_S1_PA_chymotrypsin"/>
</dbReference>
<dbReference type="InterPro" id="IPR001254">
    <property type="entry name" value="Trypsin_dom"/>
</dbReference>
<accession>H5XJ37</accession>